<dbReference type="AlphaFoldDB" id="A0A507ARF8"/>
<evidence type="ECO:0000313" key="4">
    <source>
        <dbReference type="EMBL" id="TPX07458.1"/>
    </source>
</evidence>
<sequence length="373" mass="40153">MQLSNILSTLMAVGLAVAHPGHDVTQEITERRDFLASNKNDLSHCADKLKARGLETRNIQRRSDLVKGLLKKRGIQAPPSLNKSHESTQAYTAATDMSVIFASNKSCILSPEQIDGPYYVAGEAIRQDVVEDQKGVPLALDIQIVDMDTCEPVTGAYLDIWHCNSTGVYGGVAVFGNGVGSSDKSNLNNTWLRGAQKTDKDGAVQFSTLFPGFYQGRATHIHVAVHLNATPLANGTLIDTTAAHVGQMYFDQDLIAEVNKLAPYTGNKQRFTTNAQDLVLNGVHGDSDPIMEYTRLGEGLEDGLLAWLSIGINRTYVHEIRPAATHFETGGEPNQNGGMFPGGPFPSGFPTGGLPPGMSWFPPMPTSSSTSTP</sequence>
<dbReference type="CDD" id="cd03457">
    <property type="entry name" value="intradiol_dioxygenase_like"/>
    <property type="match status" value="1"/>
</dbReference>
<keyword evidence="6" id="KW-1185">Reference proteome</keyword>
<dbReference type="InterPro" id="IPR000627">
    <property type="entry name" value="Intradiol_dOase_C"/>
</dbReference>
<dbReference type="Gene3D" id="2.60.130.10">
    <property type="entry name" value="Aromatic compound dioxygenase"/>
    <property type="match status" value="1"/>
</dbReference>
<dbReference type="PANTHER" id="PTHR34315">
    <property type="match status" value="1"/>
</dbReference>
<evidence type="ECO:0000313" key="6">
    <source>
        <dbReference type="Proteomes" id="UP000319257"/>
    </source>
</evidence>
<organism evidence="4 6">
    <name type="scientific">Thyridium curvatum</name>
    <dbReference type="NCBI Taxonomy" id="1093900"/>
    <lineage>
        <taxon>Eukaryota</taxon>
        <taxon>Fungi</taxon>
        <taxon>Dikarya</taxon>
        <taxon>Ascomycota</taxon>
        <taxon>Pezizomycotina</taxon>
        <taxon>Sordariomycetes</taxon>
        <taxon>Sordariomycetidae</taxon>
        <taxon>Thyridiales</taxon>
        <taxon>Thyridiaceae</taxon>
        <taxon>Thyridium</taxon>
    </lineage>
</organism>
<dbReference type="Pfam" id="PF00775">
    <property type="entry name" value="Dioxygenase_C"/>
    <property type="match status" value="1"/>
</dbReference>
<protein>
    <recommendedName>
        <fullName evidence="3">Intradiol ring-cleavage dioxygenases domain-containing protein</fullName>
    </recommendedName>
</protein>
<accession>A0A507ARF8</accession>
<dbReference type="GO" id="GO:0008199">
    <property type="term" value="F:ferric iron binding"/>
    <property type="evidence" value="ECO:0007669"/>
    <property type="project" value="InterPro"/>
</dbReference>
<feature type="signal peptide" evidence="2">
    <location>
        <begin position="1"/>
        <end position="18"/>
    </location>
</feature>
<feature type="domain" description="Intradiol ring-cleavage dioxygenases" evidence="3">
    <location>
        <begin position="114"/>
        <end position="253"/>
    </location>
</feature>
<dbReference type="PANTHER" id="PTHR34315:SF1">
    <property type="entry name" value="INTRADIOL RING-CLEAVAGE DIOXYGENASES DOMAIN-CONTAINING PROTEIN-RELATED"/>
    <property type="match status" value="1"/>
</dbReference>
<reference evidence="4 6" key="1">
    <citation type="submission" date="2019-06" db="EMBL/GenBank/DDBJ databases">
        <title>Draft genome sequence of the filamentous fungus Phialemoniopsis curvata isolated from diesel fuel.</title>
        <authorList>
            <person name="Varaljay V.A."/>
            <person name="Lyon W.J."/>
            <person name="Crouch A.L."/>
            <person name="Drake C.E."/>
            <person name="Hollomon J.M."/>
            <person name="Nadeau L.J."/>
            <person name="Nunn H.S."/>
            <person name="Stevenson B.S."/>
            <person name="Bojanowski C.L."/>
            <person name="Crookes-Goodson W.J."/>
        </authorList>
    </citation>
    <scope>NUCLEOTIDE SEQUENCE [LARGE SCALE GENOMIC DNA]</scope>
    <source>
        <strain evidence="4 6">D216</strain>
    </source>
</reference>
<dbReference type="InterPro" id="IPR015889">
    <property type="entry name" value="Intradiol_dOase_core"/>
</dbReference>
<dbReference type="SUPFAM" id="SSF49482">
    <property type="entry name" value="Aromatic compound dioxygenase"/>
    <property type="match status" value="1"/>
</dbReference>
<proteinExistence type="predicted"/>
<feature type="region of interest" description="Disordered" evidence="1">
    <location>
        <begin position="330"/>
        <end position="373"/>
    </location>
</feature>
<dbReference type="OrthoDB" id="121380at2759"/>
<dbReference type="EMBL" id="SKBQ01000008">
    <property type="protein sequence ID" value="TPX07458.1"/>
    <property type="molecule type" value="Genomic_DNA"/>
</dbReference>
<dbReference type="GO" id="GO:0016702">
    <property type="term" value="F:oxidoreductase activity, acting on single donors with incorporation of molecular oxygen, incorporation of two atoms of oxygen"/>
    <property type="evidence" value="ECO:0007669"/>
    <property type="project" value="InterPro"/>
</dbReference>
<comment type="caution">
    <text evidence="4">The sequence shown here is derived from an EMBL/GenBank/DDBJ whole genome shotgun (WGS) entry which is preliminary data.</text>
</comment>
<feature type="chain" id="PRO_5033463687" description="Intradiol ring-cleavage dioxygenases domain-containing protein" evidence="2">
    <location>
        <begin position="19"/>
        <end position="373"/>
    </location>
</feature>
<dbReference type="InParanoid" id="A0A507ARF8"/>
<dbReference type="EMBL" id="SKBQ01000008">
    <property type="protein sequence ID" value="TPX07469.1"/>
    <property type="molecule type" value="Genomic_DNA"/>
</dbReference>
<gene>
    <name evidence="4" type="ORF">E0L32_002061</name>
    <name evidence="5" type="ORF">E0L32_002072</name>
</gene>
<evidence type="ECO:0000256" key="1">
    <source>
        <dbReference type="SAM" id="MobiDB-lite"/>
    </source>
</evidence>
<dbReference type="STRING" id="1093900.A0A507ARF8"/>
<evidence type="ECO:0000259" key="3">
    <source>
        <dbReference type="Pfam" id="PF00775"/>
    </source>
</evidence>
<dbReference type="GeneID" id="41969508"/>
<evidence type="ECO:0000313" key="5">
    <source>
        <dbReference type="EMBL" id="TPX07469.1"/>
    </source>
</evidence>
<evidence type="ECO:0000256" key="2">
    <source>
        <dbReference type="SAM" id="SignalP"/>
    </source>
</evidence>
<dbReference type="RefSeq" id="XP_030989169.1">
    <property type="nucleotide sequence ID" value="XM_031136210.1"/>
</dbReference>
<dbReference type="Proteomes" id="UP000319257">
    <property type="component" value="Unassembled WGS sequence"/>
</dbReference>
<keyword evidence="2" id="KW-0732">Signal</keyword>
<name>A0A507ARF8_9PEZI</name>